<gene>
    <name evidence="1" type="ORF">SAMN02745180_00499</name>
</gene>
<evidence type="ECO:0000313" key="2">
    <source>
        <dbReference type="Proteomes" id="UP000184389"/>
    </source>
</evidence>
<accession>A0A1M5U237</accession>
<dbReference type="OrthoDB" id="1707856at2"/>
<protein>
    <submittedName>
        <fullName evidence="1">Uncharacterized protein</fullName>
    </submittedName>
</protein>
<dbReference type="Proteomes" id="UP000184389">
    <property type="component" value="Unassembled WGS sequence"/>
</dbReference>
<dbReference type="RefSeq" id="WP_072743092.1">
    <property type="nucleotide sequence ID" value="NZ_FQXR01000003.1"/>
</dbReference>
<dbReference type="STRING" id="1123281.SAMN02745180_00499"/>
<evidence type="ECO:0000313" key="1">
    <source>
        <dbReference type="EMBL" id="SHH56921.1"/>
    </source>
</evidence>
<sequence>MLAMEYCARAVIRYLNGDMDLFKSYTNKAMKIYEQENCIAAIGEMVPRQTREKLYEMVS</sequence>
<organism evidence="1 2">
    <name type="scientific">Sporanaerobacter acetigenes DSM 13106</name>
    <dbReference type="NCBI Taxonomy" id="1123281"/>
    <lineage>
        <taxon>Bacteria</taxon>
        <taxon>Bacillati</taxon>
        <taxon>Bacillota</taxon>
        <taxon>Tissierellia</taxon>
        <taxon>Tissierellales</taxon>
        <taxon>Sporanaerobacteraceae</taxon>
        <taxon>Sporanaerobacter</taxon>
    </lineage>
</organism>
<dbReference type="AlphaFoldDB" id="A0A1M5U237"/>
<reference evidence="1 2" key="1">
    <citation type="submission" date="2016-11" db="EMBL/GenBank/DDBJ databases">
        <authorList>
            <person name="Jaros S."/>
            <person name="Januszkiewicz K."/>
            <person name="Wedrychowicz H."/>
        </authorList>
    </citation>
    <scope>NUCLEOTIDE SEQUENCE [LARGE SCALE GENOMIC DNA]</scope>
    <source>
        <strain evidence="1 2">DSM 13106</strain>
    </source>
</reference>
<proteinExistence type="predicted"/>
<name>A0A1M5U237_9FIRM</name>
<keyword evidence="2" id="KW-1185">Reference proteome</keyword>
<dbReference type="EMBL" id="FQXR01000003">
    <property type="protein sequence ID" value="SHH56921.1"/>
    <property type="molecule type" value="Genomic_DNA"/>
</dbReference>